<keyword evidence="12" id="KW-1278">Translocase</keyword>
<dbReference type="SUPFAM" id="SSF81653">
    <property type="entry name" value="Calcium ATPase, transduction domain A"/>
    <property type="match status" value="1"/>
</dbReference>
<keyword evidence="13 18" id="KW-1133">Transmembrane helix</keyword>
<dbReference type="SUPFAM" id="SSF81665">
    <property type="entry name" value="Calcium ATPase, transmembrane domain M"/>
    <property type="match status" value="1"/>
</dbReference>
<keyword evidence="7" id="KW-0677">Repeat</keyword>
<keyword evidence="9" id="KW-0186">Copper</keyword>
<keyword evidence="8 18" id="KW-0547">Nucleotide-binding</keyword>
<dbReference type="InterPro" id="IPR001757">
    <property type="entry name" value="P_typ_ATPase"/>
</dbReference>
<dbReference type="InterPro" id="IPR036163">
    <property type="entry name" value="HMA_dom_sf"/>
</dbReference>
<protein>
    <recommendedName>
        <fullName evidence="3">Copper-exporting P-type ATPase</fullName>
    </recommendedName>
    <alternativeName>
        <fullName evidence="16">Copper-exporting P-type ATPase A</fullName>
    </alternativeName>
    <alternativeName>
        <fullName evidence="17">Cu(+)-exporting ATPase</fullName>
    </alternativeName>
</protein>
<dbReference type="InterPro" id="IPR036412">
    <property type="entry name" value="HAD-like_sf"/>
</dbReference>
<dbReference type="FunFam" id="2.70.150.10:FF:000002">
    <property type="entry name" value="Copper-transporting ATPase 1, putative"/>
    <property type="match status" value="1"/>
</dbReference>
<organism evidence="20 21">
    <name type="scientific">Ktedonospora formicarum</name>
    <dbReference type="NCBI Taxonomy" id="2778364"/>
    <lineage>
        <taxon>Bacteria</taxon>
        <taxon>Bacillati</taxon>
        <taxon>Chloroflexota</taxon>
        <taxon>Ktedonobacteria</taxon>
        <taxon>Ktedonobacterales</taxon>
        <taxon>Ktedonobacteraceae</taxon>
        <taxon>Ktedonospora</taxon>
    </lineage>
</organism>
<keyword evidence="14" id="KW-0406">Ion transport</keyword>
<dbReference type="RefSeq" id="WP_220198017.1">
    <property type="nucleotide sequence ID" value="NZ_BNJF01000004.1"/>
</dbReference>
<evidence type="ECO:0000256" key="17">
    <source>
        <dbReference type="ARBA" id="ARBA00033239"/>
    </source>
</evidence>
<accession>A0A8J3IAS1</accession>
<dbReference type="GO" id="GO:0005886">
    <property type="term" value="C:plasma membrane"/>
    <property type="evidence" value="ECO:0007669"/>
    <property type="project" value="UniProtKB-SubCell"/>
</dbReference>
<dbReference type="PANTHER" id="PTHR43520:SF8">
    <property type="entry name" value="P-TYPE CU(+) TRANSPORTER"/>
    <property type="match status" value="1"/>
</dbReference>
<evidence type="ECO:0000256" key="14">
    <source>
        <dbReference type="ARBA" id="ARBA00023065"/>
    </source>
</evidence>
<dbReference type="Pfam" id="PF00403">
    <property type="entry name" value="HMA"/>
    <property type="match status" value="2"/>
</dbReference>
<evidence type="ECO:0000256" key="2">
    <source>
        <dbReference type="ARBA" id="ARBA00006024"/>
    </source>
</evidence>
<keyword evidence="4" id="KW-0813">Transport</keyword>
<dbReference type="NCBIfam" id="TIGR00003">
    <property type="entry name" value="copper ion binding protein"/>
    <property type="match status" value="2"/>
</dbReference>
<dbReference type="InterPro" id="IPR006122">
    <property type="entry name" value="HMA_Cu_ion-bd"/>
</dbReference>
<dbReference type="EMBL" id="BNJF01000004">
    <property type="protein sequence ID" value="GHO48858.1"/>
    <property type="molecule type" value="Genomic_DNA"/>
</dbReference>
<comment type="similarity">
    <text evidence="2 18">Belongs to the cation transport ATPase (P-type) (TC 3.A.3) family. Type IB subfamily.</text>
</comment>
<evidence type="ECO:0000256" key="18">
    <source>
        <dbReference type="RuleBase" id="RU362081"/>
    </source>
</evidence>
<dbReference type="InterPro" id="IPR059000">
    <property type="entry name" value="ATPase_P-type_domA"/>
</dbReference>
<keyword evidence="10 18" id="KW-0067">ATP-binding</keyword>
<dbReference type="CDD" id="cd00371">
    <property type="entry name" value="HMA"/>
    <property type="match status" value="2"/>
</dbReference>
<dbReference type="Gene3D" id="3.40.1110.10">
    <property type="entry name" value="Calcium-transporting ATPase, cytoplasmic domain N"/>
    <property type="match status" value="1"/>
</dbReference>
<feature type="transmembrane region" description="Helical" evidence="18">
    <location>
        <begin position="232"/>
        <end position="256"/>
    </location>
</feature>
<keyword evidence="21" id="KW-1185">Reference proteome</keyword>
<dbReference type="AlphaFoldDB" id="A0A8J3IAS1"/>
<dbReference type="InterPro" id="IPR006121">
    <property type="entry name" value="HMA_dom"/>
</dbReference>
<evidence type="ECO:0000256" key="1">
    <source>
        <dbReference type="ARBA" id="ARBA00004651"/>
    </source>
</evidence>
<feature type="domain" description="HMA" evidence="19">
    <location>
        <begin position="80"/>
        <end position="146"/>
    </location>
</feature>
<dbReference type="SFLD" id="SFLDF00027">
    <property type="entry name" value="p-type_atpase"/>
    <property type="match status" value="1"/>
</dbReference>
<dbReference type="InterPro" id="IPR044492">
    <property type="entry name" value="P_typ_ATPase_HD_dom"/>
</dbReference>
<keyword evidence="6 18" id="KW-0479">Metal-binding</keyword>
<evidence type="ECO:0000256" key="3">
    <source>
        <dbReference type="ARBA" id="ARBA00015102"/>
    </source>
</evidence>
<dbReference type="GO" id="GO:0005524">
    <property type="term" value="F:ATP binding"/>
    <property type="evidence" value="ECO:0007669"/>
    <property type="project" value="UniProtKB-UniRule"/>
</dbReference>
<dbReference type="Proteomes" id="UP000612362">
    <property type="component" value="Unassembled WGS sequence"/>
</dbReference>
<dbReference type="InterPro" id="IPR018303">
    <property type="entry name" value="ATPase_P-typ_P_site"/>
</dbReference>
<dbReference type="GO" id="GO:0005507">
    <property type="term" value="F:copper ion binding"/>
    <property type="evidence" value="ECO:0007669"/>
    <property type="project" value="InterPro"/>
</dbReference>
<sequence>MGAAIPHELRTLELNVKGMDCAECTQHVQHALCALPGVTETQVYLSSEKAIVRYDPAQVDTRAFRKVVESAGYTLSLPLRTIELKIAGMDCTECTEHVQHALAELPGVEEAQVYLASEKAAVRYDPTQVDLPTFHQAVKAAGYSITAEEASKEADSAPPSLGSFTRPILTLFAMVLGIVLLVVIVGEWLGWMERITDLVPWYVGWALVLLAGSPIFLNVIKAALRRQVISHTLMSLGVFAALVVGQWSTAAVVVFFMHMGNIAETFTTERSRRALKHLTSMTPKTARLERDGNETLVPIGEVQPGDVVIVRPGEAIPVDGQVLLGQATVNQAAITGESMPVEVGEGSQVYAATLATLGRLRLRTTHVGADTTFGRVIRMVEEAEAHRADVQRLADRFSAYFLPIVGTIAALTLLISRNPLATASVLVVACSCSLALATPVAMLASIGAAAKRGMLIKGGKYLEILARADVVLVDKTGTVTVGKPQITDIVATSQLTPSDILRLAASAERYSEHPLAEAVRSKALKQGLSLQSPDQFEAIPGQGIQAHIDGSKLVIGNARLISSGHNQAETALLEAQGKTLLFIERDGELVGLLAASDTVRPEVPEALASLRRYGVKHIEILTGDNERVAASLAAQLGIGYQANLLPEDKIRLVKEYQAKGHTVVMVGDGVNDAPALAQADVGMAMGVAGTDVAMDAAHMALMRNDWRLVPEVFAIAHRTMRVVKMNIGFTALYNLVGLSLATFGILPPILAAAAQSLPDLGILANSARLLRPGQTQQKGTDKE</sequence>
<dbReference type="InterPro" id="IPR023214">
    <property type="entry name" value="HAD_sf"/>
</dbReference>
<evidence type="ECO:0000256" key="12">
    <source>
        <dbReference type="ARBA" id="ARBA00022967"/>
    </source>
</evidence>
<evidence type="ECO:0000256" key="9">
    <source>
        <dbReference type="ARBA" id="ARBA00022796"/>
    </source>
</evidence>
<gene>
    <name evidence="20" type="primary">copA_3</name>
    <name evidence="20" type="ORF">KSX_70210</name>
</gene>
<feature type="transmembrane region" description="Helical" evidence="18">
    <location>
        <begin position="421"/>
        <end position="450"/>
    </location>
</feature>
<keyword evidence="9" id="KW-0187">Copper transport</keyword>
<dbReference type="SUPFAM" id="SSF56784">
    <property type="entry name" value="HAD-like"/>
    <property type="match status" value="1"/>
</dbReference>
<keyword evidence="15 18" id="KW-0472">Membrane</keyword>
<dbReference type="SFLD" id="SFLDS00003">
    <property type="entry name" value="Haloacid_Dehalogenase"/>
    <property type="match status" value="1"/>
</dbReference>
<evidence type="ECO:0000256" key="6">
    <source>
        <dbReference type="ARBA" id="ARBA00022723"/>
    </source>
</evidence>
<dbReference type="SUPFAM" id="SSF55008">
    <property type="entry name" value="HMA, heavy metal-associated domain"/>
    <property type="match status" value="2"/>
</dbReference>
<dbReference type="PROSITE" id="PS50846">
    <property type="entry name" value="HMA_2"/>
    <property type="match status" value="2"/>
</dbReference>
<dbReference type="InterPro" id="IPR023298">
    <property type="entry name" value="ATPase_P-typ_TM_dom_sf"/>
</dbReference>
<feature type="domain" description="HMA" evidence="19">
    <location>
        <begin position="10"/>
        <end position="76"/>
    </location>
</feature>
<dbReference type="PRINTS" id="PR00941">
    <property type="entry name" value="CDATPASE"/>
</dbReference>
<dbReference type="Gene3D" id="2.70.150.10">
    <property type="entry name" value="Calcium-transporting ATPase, cytoplasmic transduction domain A"/>
    <property type="match status" value="1"/>
</dbReference>
<evidence type="ECO:0000256" key="16">
    <source>
        <dbReference type="ARBA" id="ARBA00029719"/>
    </source>
</evidence>
<evidence type="ECO:0000256" key="10">
    <source>
        <dbReference type="ARBA" id="ARBA00022840"/>
    </source>
</evidence>
<dbReference type="GO" id="GO:0055070">
    <property type="term" value="P:copper ion homeostasis"/>
    <property type="evidence" value="ECO:0007669"/>
    <property type="project" value="TreeGrafter"/>
</dbReference>
<keyword evidence="11" id="KW-0460">Magnesium</keyword>
<dbReference type="InterPro" id="IPR023299">
    <property type="entry name" value="ATPase_P-typ_cyto_dom_N"/>
</dbReference>
<dbReference type="Gene3D" id="3.30.70.100">
    <property type="match status" value="2"/>
</dbReference>
<comment type="subcellular location">
    <subcellularLocation>
        <location evidence="1">Cell membrane</location>
        <topology evidence="1">Multi-pass membrane protein</topology>
    </subcellularLocation>
</comment>
<evidence type="ECO:0000256" key="7">
    <source>
        <dbReference type="ARBA" id="ARBA00022737"/>
    </source>
</evidence>
<dbReference type="PROSITE" id="PS00154">
    <property type="entry name" value="ATPASE_E1_E2"/>
    <property type="match status" value="1"/>
</dbReference>
<feature type="transmembrane region" description="Helical" evidence="18">
    <location>
        <begin position="727"/>
        <end position="750"/>
    </location>
</feature>
<evidence type="ECO:0000259" key="19">
    <source>
        <dbReference type="PROSITE" id="PS50846"/>
    </source>
</evidence>
<evidence type="ECO:0000256" key="15">
    <source>
        <dbReference type="ARBA" id="ARBA00023136"/>
    </source>
</evidence>
<evidence type="ECO:0000256" key="5">
    <source>
        <dbReference type="ARBA" id="ARBA00022692"/>
    </source>
</evidence>
<dbReference type="PRINTS" id="PR00119">
    <property type="entry name" value="CATATPASE"/>
</dbReference>
<dbReference type="NCBIfam" id="TIGR01494">
    <property type="entry name" value="ATPase_P-type"/>
    <property type="match status" value="1"/>
</dbReference>
<dbReference type="FunFam" id="3.30.70.100:FF:000001">
    <property type="entry name" value="ATPase copper transporting beta"/>
    <property type="match status" value="2"/>
</dbReference>
<dbReference type="NCBIfam" id="TIGR01512">
    <property type="entry name" value="ATPase-IB2_Cd"/>
    <property type="match status" value="1"/>
</dbReference>
<reference evidence="20" key="1">
    <citation type="submission" date="2020-10" db="EMBL/GenBank/DDBJ databases">
        <title>Taxonomic study of unclassified bacteria belonging to the class Ktedonobacteria.</title>
        <authorList>
            <person name="Yabe S."/>
            <person name="Wang C.M."/>
            <person name="Zheng Y."/>
            <person name="Sakai Y."/>
            <person name="Cavaletti L."/>
            <person name="Monciardini P."/>
            <person name="Donadio S."/>
        </authorList>
    </citation>
    <scope>NUCLEOTIDE SEQUENCE</scope>
    <source>
        <strain evidence="20">SOSP1-1</strain>
    </source>
</reference>
<comment type="caution">
    <text evidence="20">The sequence shown here is derived from an EMBL/GenBank/DDBJ whole genome shotgun (WGS) entry which is preliminary data.</text>
</comment>
<keyword evidence="18" id="KW-1003">Cell membrane</keyword>
<dbReference type="GO" id="GO:0016887">
    <property type="term" value="F:ATP hydrolysis activity"/>
    <property type="evidence" value="ECO:0007669"/>
    <property type="project" value="InterPro"/>
</dbReference>
<dbReference type="GO" id="GO:0043682">
    <property type="term" value="F:P-type divalent copper transporter activity"/>
    <property type="evidence" value="ECO:0007669"/>
    <property type="project" value="TreeGrafter"/>
</dbReference>
<dbReference type="InterPro" id="IPR008250">
    <property type="entry name" value="ATPase_P-typ_transduc_dom_A_sf"/>
</dbReference>
<feature type="transmembrane region" description="Helical" evidence="18">
    <location>
        <begin position="397"/>
        <end position="415"/>
    </location>
</feature>
<dbReference type="NCBIfam" id="TIGR01525">
    <property type="entry name" value="ATPase-IB_hvy"/>
    <property type="match status" value="1"/>
</dbReference>
<dbReference type="InterPro" id="IPR027256">
    <property type="entry name" value="P-typ_ATPase_IB"/>
</dbReference>
<feature type="transmembrane region" description="Helical" evidence="18">
    <location>
        <begin position="201"/>
        <end position="220"/>
    </location>
</feature>
<dbReference type="Pfam" id="PF00702">
    <property type="entry name" value="Hydrolase"/>
    <property type="match status" value="1"/>
</dbReference>
<evidence type="ECO:0000256" key="8">
    <source>
        <dbReference type="ARBA" id="ARBA00022741"/>
    </source>
</evidence>
<keyword evidence="5 18" id="KW-0812">Transmembrane</keyword>
<evidence type="ECO:0000256" key="11">
    <source>
        <dbReference type="ARBA" id="ARBA00022842"/>
    </source>
</evidence>
<dbReference type="Gene3D" id="3.40.50.1000">
    <property type="entry name" value="HAD superfamily/HAD-like"/>
    <property type="match status" value="1"/>
</dbReference>
<proteinExistence type="inferred from homology"/>
<evidence type="ECO:0000256" key="4">
    <source>
        <dbReference type="ARBA" id="ARBA00022448"/>
    </source>
</evidence>
<evidence type="ECO:0000313" key="20">
    <source>
        <dbReference type="EMBL" id="GHO48858.1"/>
    </source>
</evidence>
<dbReference type="Pfam" id="PF00122">
    <property type="entry name" value="E1-E2_ATPase"/>
    <property type="match status" value="1"/>
</dbReference>
<name>A0A8J3IAS1_9CHLR</name>
<evidence type="ECO:0000256" key="13">
    <source>
        <dbReference type="ARBA" id="ARBA00022989"/>
    </source>
</evidence>
<feature type="transmembrane region" description="Helical" evidence="18">
    <location>
        <begin position="168"/>
        <end position="189"/>
    </location>
</feature>
<evidence type="ECO:0000313" key="21">
    <source>
        <dbReference type="Proteomes" id="UP000612362"/>
    </source>
</evidence>
<dbReference type="SFLD" id="SFLDG00002">
    <property type="entry name" value="C1.7:_P-type_atpase_like"/>
    <property type="match status" value="1"/>
</dbReference>
<dbReference type="PANTHER" id="PTHR43520">
    <property type="entry name" value="ATP7, ISOFORM B"/>
    <property type="match status" value="1"/>
</dbReference>
<dbReference type="NCBIfam" id="TIGR01511">
    <property type="entry name" value="ATPase-IB1_Cu"/>
    <property type="match status" value="1"/>
</dbReference>